<proteinExistence type="predicted"/>
<sequence length="60" mass="6996">MKGNKTFYKKSDILKTEPKKWIDGLEINSLFGPYVLYGSAFFESIKIQFTHIFNSSPNIY</sequence>
<dbReference type="STRING" id="1218599.LEP1GSC195_3926"/>
<organism evidence="1 2">
    <name type="scientific">Leptospira wolbachii serovar Codice str. CDC</name>
    <dbReference type="NCBI Taxonomy" id="1218599"/>
    <lineage>
        <taxon>Bacteria</taxon>
        <taxon>Pseudomonadati</taxon>
        <taxon>Spirochaetota</taxon>
        <taxon>Spirochaetia</taxon>
        <taxon>Leptospirales</taxon>
        <taxon>Leptospiraceae</taxon>
        <taxon>Leptospira</taxon>
    </lineage>
</organism>
<dbReference type="Proteomes" id="UP000013984">
    <property type="component" value="Unassembled WGS sequence"/>
</dbReference>
<keyword evidence="2" id="KW-1185">Reference proteome</keyword>
<protein>
    <submittedName>
        <fullName evidence="1">Uncharacterized protein</fullName>
    </submittedName>
</protein>
<accession>R9A550</accession>
<evidence type="ECO:0000313" key="2">
    <source>
        <dbReference type="Proteomes" id="UP000013984"/>
    </source>
</evidence>
<evidence type="ECO:0000313" key="1">
    <source>
        <dbReference type="EMBL" id="EOQ95370.1"/>
    </source>
</evidence>
<dbReference type="EMBL" id="AOGZ02000014">
    <property type="protein sequence ID" value="EOQ95370.1"/>
    <property type="molecule type" value="Genomic_DNA"/>
</dbReference>
<comment type="caution">
    <text evidence="1">The sequence shown here is derived from an EMBL/GenBank/DDBJ whole genome shotgun (WGS) entry which is preliminary data.</text>
</comment>
<reference evidence="1" key="1">
    <citation type="submission" date="2013-04" db="EMBL/GenBank/DDBJ databases">
        <authorList>
            <person name="Harkins D.M."/>
            <person name="Durkin A.S."/>
            <person name="Brinkac L.M."/>
            <person name="Haft D.H."/>
            <person name="Selengut J.D."/>
            <person name="Sanka R."/>
            <person name="DePew J."/>
            <person name="Purushe J."/>
            <person name="Galloway R.L."/>
            <person name="Vinetz J.M."/>
            <person name="Sutton G.G."/>
            <person name="Nierman W.C."/>
            <person name="Fouts D.E."/>
        </authorList>
    </citation>
    <scope>NUCLEOTIDE SEQUENCE [LARGE SCALE GENOMIC DNA]</scope>
    <source>
        <strain evidence="1">CDC</strain>
    </source>
</reference>
<gene>
    <name evidence="1" type="ORF">LEP1GSC195_3926</name>
</gene>
<dbReference type="AlphaFoldDB" id="R9A550"/>
<name>R9A550_9LEPT</name>